<accession>A0A0N9VZ75</accession>
<reference evidence="5 6" key="2">
    <citation type="journal article" date="2018" name="Nature">
        <title>Mutant phenotypes for thousands of bacterial genes of unknown function.</title>
        <authorList>
            <person name="Price M.N."/>
            <person name="Wetmore K.M."/>
            <person name="Waters R.J."/>
            <person name="Callaghan M."/>
            <person name="Ray J."/>
            <person name="Liu H."/>
            <person name="Kuehl J.V."/>
            <person name="Melnyk R.A."/>
            <person name="Lamson J.S."/>
            <person name="Suh Y."/>
            <person name="Carlson H.K."/>
            <person name="Esquivel Z."/>
            <person name="Sadeeshkumar H."/>
            <person name="Chakraborty R."/>
            <person name="Zane G.M."/>
            <person name="Rubin B.E."/>
            <person name="Wall J.D."/>
            <person name="Visel A."/>
            <person name="Bristow J."/>
            <person name="Blow M.J."/>
            <person name="Arkin A.P."/>
            <person name="Deutschbauer A.M."/>
        </authorList>
    </citation>
    <scope>NUCLEOTIDE SEQUENCE [LARGE SCALE GENOMIC DNA]</scope>
    <source>
        <strain evidence="5 6">FW300-N2E3</strain>
    </source>
</reference>
<evidence type="ECO:0000256" key="2">
    <source>
        <dbReference type="ARBA" id="ARBA00023125"/>
    </source>
</evidence>
<organism evidence="5 6">
    <name type="scientific">Pseudomonas fluorescens</name>
    <dbReference type="NCBI Taxonomy" id="294"/>
    <lineage>
        <taxon>Bacteria</taxon>
        <taxon>Pseudomonadati</taxon>
        <taxon>Pseudomonadota</taxon>
        <taxon>Gammaproteobacteria</taxon>
        <taxon>Pseudomonadales</taxon>
        <taxon>Pseudomonadaceae</taxon>
        <taxon>Pseudomonas</taxon>
    </lineage>
</organism>
<evidence type="ECO:0000313" key="5">
    <source>
        <dbReference type="EMBL" id="ALI04005.1"/>
    </source>
</evidence>
<proteinExistence type="predicted"/>
<evidence type="ECO:0000256" key="3">
    <source>
        <dbReference type="ARBA" id="ARBA00023163"/>
    </source>
</evidence>
<dbReference type="GO" id="GO:0003677">
    <property type="term" value="F:DNA binding"/>
    <property type="evidence" value="ECO:0007669"/>
    <property type="project" value="UniProtKB-KW"/>
</dbReference>
<keyword evidence="3" id="KW-0804">Transcription</keyword>
<dbReference type="AlphaFoldDB" id="A0A0N9VZ75"/>
<gene>
    <name evidence="5" type="ORF">AO353_24120</name>
</gene>
<protein>
    <recommendedName>
        <fullName evidence="4">HTH gntR-type domain-containing protein</fullName>
    </recommendedName>
</protein>
<keyword evidence="1" id="KW-0805">Transcription regulation</keyword>
<keyword evidence="2" id="KW-0238">DNA-binding</keyword>
<evidence type="ECO:0000256" key="1">
    <source>
        <dbReference type="ARBA" id="ARBA00023015"/>
    </source>
</evidence>
<dbReference type="EMBL" id="CP012830">
    <property type="protein sequence ID" value="ALI04005.1"/>
    <property type="molecule type" value="Genomic_DNA"/>
</dbReference>
<dbReference type="InterPro" id="IPR036388">
    <property type="entry name" value="WH-like_DNA-bd_sf"/>
</dbReference>
<dbReference type="Proteomes" id="UP000066487">
    <property type="component" value="Chromosome"/>
</dbReference>
<reference evidence="6" key="1">
    <citation type="submission" date="2015-09" db="EMBL/GenBank/DDBJ databases">
        <title>Whole genome sequence of Pseudomonas fluorescens FW300-N2E3.</title>
        <authorList>
            <person name="Ray J."/>
            <person name="Melnyk R."/>
            <person name="Deutschbauer A."/>
        </authorList>
    </citation>
    <scope>NUCLEOTIDE SEQUENCE [LARGE SCALE GENOMIC DNA]</scope>
    <source>
        <strain evidence="6">FW300-N2E3</strain>
    </source>
</reference>
<dbReference type="GO" id="GO:0003700">
    <property type="term" value="F:DNA-binding transcription factor activity"/>
    <property type="evidence" value="ECO:0007669"/>
    <property type="project" value="InterPro"/>
</dbReference>
<dbReference type="SUPFAM" id="SSF46785">
    <property type="entry name" value="Winged helix' DNA-binding domain"/>
    <property type="match status" value="1"/>
</dbReference>
<evidence type="ECO:0000313" key="6">
    <source>
        <dbReference type="Proteomes" id="UP000066487"/>
    </source>
</evidence>
<dbReference type="InterPro" id="IPR036390">
    <property type="entry name" value="WH_DNA-bd_sf"/>
</dbReference>
<sequence>MNGQRDVEGVWFDRFKHYLHSDWPAFMKGQRETDFAYQAVYRYLTSLINEMATEAPIKLPSLRQLADRLNVSISTIQYA</sequence>
<dbReference type="InterPro" id="IPR000524">
    <property type="entry name" value="Tscrpt_reg_HTH_GntR"/>
</dbReference>
<dbReference type="Gene3D" id="1.10.10.10">
    <property type="entry name" value="Winged helix-like DNA-binding domain superfamily/Winged helix DNA-binding domain"/>
    <property type="match status" value="1"/>
</dbReference>
<feature type="domain" description="HTH gntR-type" evidence="4">
    <location>
        <begin position="37"/>
        <end position="79"/>
    </location>
</feature>
<dbReference type="Pfam" id="PF00392">
    <property type="entry name" value="GntR"/>
    <property type="match status" value="1"/>
</dbReference>
<evidence type="ECO:0000259" key="4">
    <source>
        <dbReference type="Pfam" id="PF00392"/>
    </source>
</evidence>
<name>A0A0N9VZ75_PSEFL</name>